<feature type="transmembrane region" description="Helical" evidence="7">
    <location>
        <begin position="93"/>
        <end position="117"/>
    </location>
</feature>
<feature type="transmembrane region" description="Helical" evidence="7">
    <location>
        <begin position="393"/>
        <end position="411"/>
    </location>
</feature>
<reference evidence="8 9" key="1">
    <citation type="submission" date="2010-10" db="EMBL/GenBank/DDBJ databases">
        <authorList>
            <person name="Durkin A.S."/>
            <person name="Madupu R."/>
            <person name="Torralba M."/>
            <person name="Gillis M."/>
            <person name="Methe B."/>
            <person name="Sutton G."/>
            <person name="Nelson K.E."/>
        </authorList>
    </citation>
    <scope>NUCLEOTIDE SEQUENCE [LARGE SCALE GENOMIC DNA]</scope>
    <source>
        <strain evidence="8 9">ACS-139-V-Col8</strain>
    </source>
</reference>
<dbReference type="Pfam" id="PF01554">
    <property type="entry name" value="MatE"/>
    <property type="match status" value="2"/>
</dbReference>
<dbReference type="GO" id="GO:0005886">
    <property type="term" value="C:plasma membrane"/>
    <property type="evidence" value="ECO:0007669"/>
    <property type="project" value="UniProtKB-SubCell"/>
</dbReference>
<evidence type="ECO:0000256" key="3">
    <source>
        <dbReference type="ARBA" id="ARBA00022475"/>
    </source>
</evidence>
<keyword evidence="2" id="KW-0813">Transport</keyword>
<evidence type="ECO:0000256" key="6">
    <source>
        <dbReference type="ARBA" id="ARBA00023136"/>
    </source>
</evidence>
<feature type="transmembrane region" description="Helical" evidence="7">
    <location>
        <begin position="264"/>
        <end position="283"/>
    </location>
</feature>
<dbReference type="InterPro" id="IPR002528">
    <property type="entry name" value="MATE_fam"/>
</dbReference>
<keyword evidence="5 7" id="KW-1133">Transmembrane helix</keyword>
<evidence type="ECO:0000313" key="9">
    <source>
        <dbReference type="Proteomes" id="UP000005990"/>
    </source>
</evidence>
<dbReference type="AlphaFoldDB" id="E4KMK3"/>
<protein>
    <submittedName>
        <fullName evidence="8">MATE efflux family protein</fullName>
    </submittedName>
</protein>
<dbReference type="PIRSF" id="PIRSF006603">
    <property type="entry name" value="DinF"/>
    <property type="match status" value="1"/>
</dbReference>
<keyword evidence="3" id="KW-1003">Cell membrane</keyword>
<dbReference type="Proteomes" id="UP000005990">
    <property type="component" value="Unassembled WGS sequence"/>
</dbReference>
<organism evidence="8 9">
    <name type="scientific">Eremococcus coleocola ACS-139-V-Col8</name>
    <dbReference type="NCBI Taxonomy" id="908337"/>
    <lineage>
        <taxon>Bacteria</taxon>
        <taxon>Bacillati</taxon>
        <taxon>Bacillota</taxon>
        <taxon>Bacilli</taxon>
        <taxon>Lactobacillales</taxon>
        <taxon>Aerococcaceae</taxon>
        <taxon>Eremococcus</taxon>
    </lineage>
</organism>
<dbReference type="InterPro" id="IPR047135">
    <property type="entry name" value="YsiQ"/>
</dbReference>
<dbReference type="OrthoDB" id="9806302at2"/>
<dbReference type="InterPro" id="IPR048279">
    <property type="entry name" value="MdtK-like"/>
</dbReference>
<feature type="transmembrane region" description="Helical" evidence="7">
    <location>
        <begin position="330"/>
        <end position="351"/>
    </location>
</feature>
<dbReference type="EMBL" id="AENN01000006">
    <property type="protein sequence ID" value="EFR31765.1"/>
    <property type="molecule type" value="Genomic_DNA"/>
</dbReference>
<feature type="transmembrane region" description="Helical" evidence="7">
    <location>
        <begin position="289"/>
        <end position="310"/>
    </location>
</feature>
<gene>
    <name evidence="8" type="ORF">HMPREF9257_0065</name>
</gene>
<dbReference type="PANTHER" id="PTHR42925">
    <property type="entry name" value="MULTIDRUG AND TOXIN EFFLUX PROTEIN MATE FAMILY"/>
    <property type="match status" value="1"/>
</dbReference>
<feature type="transmembrane region" description="Helical" evidence="7">
    <location>
        <begin position="201"/>
        <end position="222"/>
    </location>
</feature>
<comment type="subcellular location">
    <subcellularLocation>
        <location evidence="1">Cell membrane</location>
        <topology evidence="1">Multi-pass membrane protein</topology>
    </subcellularLocation>
</comment>
<feature type="transmembrane region" description="Helical" evidence="7">
    <location>
        <begin position="172"/>
        <end position="195"/>
    </location>
</feature>
<feature type="transmembrane region" description="Helical" evidence="7">
    <location>
        <begin position="137"/>
        <end position="160"/>
    </location>
</feature>
<feature type="transmembrane region" description="Helical" evidence="7">
    <location>
        <begin position="363"/>
        <end position="381"/>
    </location>
</feature>
<evidence type="ECO:0000256" key="5">
    <source>
        <dbReference type="ARBA" id="ARBA00022989"/>
    </source>
</evidence>
<feature type="transmembrane region" description="Helical" evidence="7">
    <location>
        <begin position="20"/>
        <end position="38"/>
    </location>
</feature>
<dbReference type="GO" id="GO:0042910">
    <property type="term" value="F:xenobiotic transmembrane transporter activity"/>
    <property type="evidence" value="ECO:0007669"/>
    <property type="project" value="InterPro"/>
</dbReference>
<evidence type="ECO:0000313" key="8">
    <source>
        <dbReference type="EMBL" id="EFR31765.1"/>
    </source>
</evidence>
<keyword evidence="4 7" id="KW-0812">Transmembrane</keyword>
<feature type="transmembrane region" description="Helical" evidence="7">
    <location>
        <begin position="58"/>
        <end position="81"/>
    </location>
</feature>
<dbReference type="eggNOG" id="COG0534">
    <property type="taxonomic scope" value="Bacteria"/>
</dbReference>
<evidence type="ECO:0000256" key="2">
    <source>
        <dbReference type="ARBA" id="ARBA00022448"/>
    </source>
</evidence>
<keyword evidence="9" id="KW-1185">Reference proteome</keyword>
<name>E4KMK3_9LACT</name>
<dbReference type="NCBIfam" id="TIGR00797">
    <property type="entry name" value="matE"/>
    <property type="match status" value="1"/>
</dbReference>
<proteinExistence type="predicted"/>
<feature type="transmembrane region" description="Helical" evidence="7">
    <location>
        <begin position="417"/>
        <end position="434"/>
    </location>
</feature>
<accession>E4KMK3</accession>
<dbReference type="RefSeq" id="WP_006417897.1">
    <property type="nucleotide sequence ID" value="NZ_AENN01000006.1"/>
</dbReference>
<evidence type="ECO:0000256" key="7">
    <source>
        <dbReference type="SAM" id="Phobius"/>
    </source>
</evidence>
<dbReference type="PANTHER" id="PTHR42925:SF1">
    <property type="entry name" value="VIRULENCE FACTOR MVIN"/>
    <property type="match status" value="1"/>
</dbReference>
<sequence length="454" mass="50140">MGIRNKINWKKARSPEKNFFYSLLFPLILEQLLAMVLGNIDVVMLSQYSDSAVAATGLANQLINVGLMVLGVASLGSGILLMQAVGGKDPKQVVAIIQNSLFLSFLIAVVMAVLFSLCGKQLLIWIQTPPPLQAHAYQYLVLIALSLIFQAMITTLSTILRAHLMVKEAMYVAVATNIVGILGNSMVLFAPYSFLGRGIQGIAGATILARVFGMVVLGYYFYRNISKGRSEFVKIKYNKHICYLIIKLGFPSALENISYTVSQTVITGIIASFGVLIVTSKIYTQNITALVFTLAAAIAQASQIVIGRYIGSQAKEEAKTFALKVLKRAIMLGFGISVILALLSPLIVGWLSPNEEIRETVILLAYLSILLEPGRLANEIIISALNTAGDVRFPTYLSIVFTFILTIPLAYLFGRVFAWGLVGIWWVFIIDEWFRFVILLRRWRLAEWQAIDLI</sequence>
<evidence type="ECO:0000256" key="1">
    <source>
        <dbReference type="ARBA" id="ARBA00004651"/>
    </source>
</evidence>
<comment type="caution">
    <text evidence="8">The sequence shown here is derived from an EMBL/GenBank/DDBJ whole genome shotgun (WGS) entry which is preliminary data.</text>
</comment>
<dbReference type="STRING" id="908337.HMPREF9257_0065"/>
<keyword evidence="6 7" id="KW-0472">Membrane</keyword>
<dbReference type="GO" id="GO:0015297">
    <property type="term" value="F:antiporter activity"/>
    <property type="evidence" value="ECO:0007669"/>
    <property type="project" value="InterPro"/>
</dbReference>
<evidence type="ECO:0000256" key="4">
    <source>
        <dbReference type="ARBA" id="ARBA00022692"/>
    </source>
</evidence>
<dbReference type="CDD" id="cd13134">
    <property type="entry name" value="MATE_like_8"/>
    <property type="match status" value="1"/>
</dbReference>